<dbReference type="EMBL" id="LGRX02003854">
    <property type="protein sequence ID" value="KAK3281408.1"/>
    <property type="molecule type" value="Genomic_DNA"/>
</dbReference>
<organism evidence="1 2">
    <name type="scientific">Cymbomonas tetramitiformis</name>
    <dbReference type="NCBI Taxonomy" id="36881"/>
    <lineage>
        <taxon>Eukaryota</taxon>
        <taxon>Viridiplantae</taxon>
        <taxon>Chlorophyta</taxon>
        <taxon>Pyramimonadophyceae</taxon>
        <taxon>Pyramimonadales</taxon>
        <taxon>Pyramimonadaceae</taxon>
        <taxon>Cymbomonas</taxon>
    </lineage>
</organism>
<accession>A0AAE0GP17</accession>
<dbReference type="Proteomes" id="UP001190700">
    <property type="component" value="Unassembled WGS sequence"/>
</dbReference>
<dbReference type="AlphaFoldDB" id="A0AAE0GP17"/>
<proteinExistence type="predicted"/>
<evidence type="ECO:0000313" key="2">
    <source>
        <dbReference type="Proteomes" id="UP001190700"/>
    </source>
</evidence>
<keyword evidence="2" id="KW-1185">Reference proteome</keyword>
<sequence length="90" mass="10003">MGTPALPKRLYWLPNYGWYEKREDIDLLAPLVVANKSEFDTAGLDMVVFNLDDRPAVEAIPKVNELLYDVLLHMVARGSVANSLLLGSGD</sequence>
<gene>
    <name evidence="1" type="ORF">CYMTET_10801</name>
</gene>
<name>A0AAE0GP17_9CHLO</name>
<reference evidence="1 2" key="1">
    <citation type="journal article" date="2015" name="Genome Biol. Evol.">
        <title>Comparative Genomics of a Bacterivorous Green Alga Reveals Evolutionary Causalities and Consequences of Phago-Mixotrophic Mode of Nutrition.</title>
        <authorList>
            <person name="Burns J.A."/>
            <person name="Paasch A."/>
            <person name="Narechania A."/>
            <person name="Kim E."/>
        </authorList>
    </citation>
    <scope>NUCLEOTIDE SEQUENCE [LARGE SCALE GENOMIC DNA]</scope>
    <source>
        <strain evidence="1 2">PLY_AMNH</strain>
    </source>
</reference>
<protein>
    <submittedName>
        <fullName evidence="1">Uncharacterized protein</fullName>
    </submittedName>
</protein>
<comment type="caution">
    <text evidence="1">The sequence shown here is derived from an EMBL/GenBank/DDBJ whole genome shotgun (WGS) entry which is preliminary data.</text>
</comment>
<evidence type="ECO:0000313" key="1">
    <source>
        <dbReference type="EMBL" id="KAK3281408.1"/>
    </source>
</evidence>